<sequence length="840" mass="96352">MSSDEEMPHEEESHNEDLQLAFVIMLEDYQIILDKKMTPAVKSAKDKALKELTEIYNKNTKQSLDIKQVLKKVNNMKSKIKKITDLKKTGNKKIKLNEWQQRFYDIWSGNDNPVIQRVPGGVTAGISRDENADLDEQPSTSREETNDNNDPIEQLQRKLLIKQINAAIAQEKAAIAQEKAAFAVEKAAGMDSKKFYGHMASVIIPDLESDESELSDEGEIVDLGRVLVPESDSEELPTQDDAEDIEIPETDFSSDSSDDNIPLSEIKKQFQKKASNKPDWKDGNLIKTIEEQKFSGCDDLPPSIRELETPVQFFKFLFPNNLLEHITEQTNIYSVQTRINKPANISQYEMEQFIGIAIYMSIIQLPSTRHYWNNDVGHPAVSSVMSCNRFEEVKRFLHFNNNDDIITDKSHPGYDKLFKIRPLLNMLRERLRLVPKEEFLAVDEQIIPTKARTQLKQYNPKKPHKWGYKNFVLSGVSGFSYDFDLFAGSQSNTVPTGAPNLSMSSNVVLKLSESIPRHKNYKLFFDNWFTSVGLMTYLTTQGILPLGTVRLNRVPGLKMPLEKEMKKKGRGYMVEKTANIDSTDISVVSWFDNKIVTTISTFVGSQPVGEKKRFFKKRKLSQNDTVSCEYMACVNSWLLSRRANKIDLPLLDFKLAIADALFSNKITSIREERDLQKKYLRKIFAQMVWIIFHCGRKHQDQDAMEQIKTKFSKLKQNYMKVKDNNAQAGASSMDFAWTDEFDSIFSHDHDVVPIATASSLKCHIPPLTLQHSDNENIIPKKTVKSGTEKVISTIETLHRDRLARQEQKDAKRREERQELLNALRTSNEVYRKLLEKLDEP</sequence>
<feature type="compositionally biased region" description="Acidic residues" evidence="2">
    <location>
        <begin position="231"/>
        <end position="249"/>
    </location>
</feature>
<reference evidence="4 5" key="1">
    <citation type="journal article" date="2023" name="Insect Mol. Biol.">
        <title>Genome sequencing provides insights into the evolution of gene families encoding plant cell wall-degrading enzymes in longhorned beetles.</title>
        <authorList>
            <person name="Shin N.R."/>
            <person name="Okamura Y."/>
            <person name="Kirsch R."/>
            <person name="Pauchet Y."/>
        </authorList>
    </citation>
    <scope>NUCLEOTIDE SEQUENCE [LARGE SCALE GENOMIC DNA]</scope>
    <source>
        <strain evidence="4">EAD_L_NR</strain>
    </source>
</reference>
<dbReference type="Pfam" id="PF13843">
    <property type="entry name" value="DDE_Tnp_1_7"/>
    <property type="match status" value="1"/>
</dbReference>
<protein>
    <recommendedName>
        <fullName evidence="3">PiggyBac transposable element-derived protein domain-containing protein</fullName>
    </recommendedName>
</protein>
<gene>
    <name evidence="4" type="ORF">NQ315_014719</name>
</gene>
<feature type="region of interest" description="Disordered" evidence="2">
    <location>
        <begin position="228"/>
        <end position="260"/>
    </location>
</feature>
<dbReference type="PANTHER" id="PTHR47272">
    <property type="entry name" value="DDE_TNP_1_7 DOMAIN-CONTAINING PROTEIN"/>
    <property type="match status" value="1"/>
</dbReference>
<evidence type="ECO:0000256" key="2">
    <source>
        <dbReference type="SAM" id="MobiDB-lite"/>
    </source>
</evidence>
<name>A0AAV8VEA9_9CUCU</name>
<dbReference type="InterPro" id="IPR029526">
    <property type="entry name" value="PGBD"/>
</dbReference>
<feature type="region of interest" description="Disordered" evidence="2">
    <location>
        <begin position="120"/>
        <end position="151"/>
    </location>
</feature>
<evidence type="ECO:0000259" key="3">
    <source>
        <dbReference type="Pfam" id="PF13843"/>
    </source>
</evidence>
<evidence type="ECO:0000313" key="4">
    <source>
        <dbReference type="EMBL" id="KAJ8912352.1"/>
    </source>
</evidence>
<dbReference type="EMBL" id="JANEYG010000132">
    <property type="protein sequence ID" value="KAJ8912352.1"/>
    <property type="molecule type" value="Genomic_DNA"/>
</dbReference>
<evidence type="ECO:0000256" key="1">
    <source>
        <dbReference type="SAM" id="Coils"/>
    </source>
</evidence>
<feature type="coiled-coil region" evidence="1">
    <location>
        <begin position="152"/>
        <end position="181"/>
    </location>
</feature>
<dbReference type="Proteomes" id="UP001159042">
    <property type="component" value="Unassembled WGS sequence"/>
</dbReference>
<feature type="domain" description="PiggyBac transposable element-derived protein" evidence="3">
    <location>
        <begin position="309"/>
        <end position="623"/>
    </location>
</feature>
<evidence type="ECO:0000313" key="5">
    <source>
        <dbReference type="Proteomes" id="UP001159042"/>
    </source>
</evidence>
<proteinExistence type="predicted"/>
<keyword evidence="1" id="KW-0175">Coiled coil</keyword>
<dbReference type="AlphaFoldDB" id="A0AAV8VEA9"/>
<accession>A0AAV8VEA9</accession>
<dbReference type="PANTHER" id="PTHR47272:SF1">
    <property type="entry name" value="PIGGYBAC TRANSPOSABLE ELEMENT-DERIVED PROTEIN 3-LIKE"/>
    <property type="match status" value="1"/>
</dbReference>
<keyword evidence="5" id="KW-1185">Reference proteome</keyword>
<organism evidence="4 5">
    <name type="scientific">Exocentrus adspersus</name>
    <dbReference type="NCBI Taxonomy" id="1586481"/>
    <lineage>
        <taxon>Eukaryota</taxon>
        <taxon>Metazoa</taxon>
        <taxon>Ecdysozoa</taxon>
        <taxon>Arthropoda</taxon>
        <taxon>Hexapoda</taxon>
        <taxon>Insecta</taxon>
        <taxon>Pterygota</taxon>
        <taxon>Neoptera</taxon>
        <taxon>Endopterygota</taxon>
        <taxon>Coleoptera</taxon>
        <taxon>Polyphaga</taxon>
        <taxon>Cucujiformia</taxon>
        <taxon>Chrysomeloidea</taxon>
        <taxon>Cerambycidae</taxon>
        <taxon>Lamiinae</taxon>
        <taxon>Acanthocinini</taxon>
        <taxon>Exocentrus</taxon>
    </lineage>
</organism>
<comment type="caution">
    <text evidence="4">The sequence shown here is derived from an EMBL/GenBank/DDBJ whole genome shotgun (WGS) entry which is preliminary data.</text>
</comment>